<comment type="catalytic activity">
    <reaction evidence="1">
        <text>a phosphate monoester + H2O = an alcohol + phosphate</text>
        <dbReference type="Rhea" id="RHEA:15017"/>
        <dbReference type="ChEBI" id="CHEBI:15377"/>
        <dbReference type="ChEBI" id="CHEBI:30879"/>
        <dbReference type="ChEBI" id="CHEBI:43474"/>
        <dbReference type="ChEBI" id="CHEBI:67140"/>
        <dbReference type="EC" id="3.1.3.2"/>
    </reaction>
</comment>
<dbReference type="PROSITE" id="PS00616">
    <property type="entry name" value="HIS_ACID_PHOSPHAT_1"/>
    <property type="match status" value="1"/>
</dbReference>
<dbReference type="GO" id="GO:0003993">
    <property type="term" value="F:acid phosphatase activity"/>
    <property type="evidence" value="ECO:0007669"/>
    <property type="project" value="UniProtKB-EC"/>
</dbReference>
<proteinExistence type="inferred from homology"/>
<dbReference type="InterPro" id="IPR050645">
    <property type="entry name" value="Histidine_acid_phosphatase"/>
</dbReference>
<name>A0A0M3J0J7_ANISI</name>
<dbReference type="Pfam" id="PF00328">
    <property type="entry name" value="His_Phos_2"/>
    <property type="match status" value="1"/>
</dbReference>
<evidence type="ECO:0000313" key="5">
    <source>
        <dbReference type="WBParaSite" id="ASIM_0000103501-mRNA-1"/>
    </source>
</evidence>
<dbReference type="AlphaFoldDB" id="A0A0M3J0J7"/>
<reference evidence="5" key="1">
    <citation type="submission" date="2017-02" db="UniProtKB">
        <authorList>
            <consortium name="WormBaseParasite"/>
        </authorList>
    </citation>
    <scope>IDENTIFICATION</scope>
</reference>
<evidence type="ECO:0000256" key="1">
    <source>
        <dbReference type="ARBA" id="ARBA00000032"/>
    </source>
</evidence>
<dbReference type="CDD" id="cd07061">
    <property type="entry name" value="HP_HAP_like"/>
    <property type="match status" value="1"/>
</dbReference>
<reference evidence="3 4" key="2">
    <citation type="submission" date="2018-11" db="EMBL/GenBank/DDBJ databases">
        <authorList>
            <consortium name="Pathogen Informatics"/>
        </authorList>
    </citation>
    <scope>NUCLEOTIDE SEQUENCE [LARGE SCALE GENOMIC DNA]</scope>
</reference>
<evidence type="ECO:0000313" key="4">
    <source>
        <dbReference type="Proteomes" id="UP000267096"/>
    </source>
</evidence>
<evidence type="ECO:0000256" key="2">
    <source>
        <dbReference type="ARBA" id="ARBA00005375"/>
    </source>
</evidence>
<organism evidence="5">
    <name type="scientific">Anisakis simplex</name>
    <name type="common">Herring worm</name>
    <dbReference type="NCBI Taxonomy" id="6269"/>
    <lineage>
        <taxon>Eukaryota</taxon>
        <taxon>Metazoa</taxon>
        <taxon>Ecdysozoa</taxon>
        <taxon>Nematoda</taxon>
        <taxon>Chromadorea</taxon>
        <taxon>Rhabditida</taxon>
        <taxon>Spirurina</taxon>
        <taxon>Ascaridomorpha</taxon>
        <taxon>Ascaridoidea</taxon>
        <taxon>Anisakidae</taxon>
        <taxon>Anisakis</taxon>
        <taxon>Anisakis simplex complex</taxon>
    </lineage>
</organism>
<dbReference type="SUPFAM" id="SSF53254">
    <property type="entry name" value="Phosphoglycerate mutase-like"/>
    <property type="match status" value="1"/>
</dbReference>
<dbReference type="EMBL" id="UYRR01000816">
    <property type="protein sequence ID" value="VDK18237.1"/>
    <property type="molecule type" value="Genomic_DNA"/>
</dbReference>
<sequence length="260" mass="30220">MIQIAIAFDKPKLIYVHIVWRHGDRAPVINYPNNIHKVKYWPNGYGELTERGLSQQYALGRKLRGYYFNNSNDNQSEPFISRHHLYKQVYIRSTDKNRTLLSAMATVAGMFSTDDVSDRKFDKNDKDSDYSQMAWPHGWIPVPVHTIMTESRFVDNPFYQCERAAKLEADAYKSDDYQNMKREHKEFLEDIANKSGSPTTIENGFIREYDCYFCEHDITINALMIALNCELNVLGKLSEIGYGANVAFELYLINNLPYVK</sequence>
<dbReference type="Gene3D" id="3.40.50.1240">
    <property type="entry name" value="Phosphoglycerate mutase-like"/>
    <property type="match status" value="1"/>
</dbReference>
<dbReference type="InterPro" id="IPR029033">
    <property type="entry name" value="His_PPase_superfam"/>
</dbReference>
<evidence type="ECO:0000313" key="3">
    <source>
        <dbReference type="EMBL" id="VDK18237.1"/>
    </source>
</evidence>
<protein>
    <submittedName>
        <fullName evidence="5">Lysosomal acid phosphatase</fullName>
    </submittedName>
</protein>
<gene>
    <name evidence="3" type="ORF">ASIM_LOCUS930</name>
</gene>
<keyword evidence="4" id="KW-1185">Reference proteome</keyword>
<dbReference type="PANTHER" id="PTHR11567:SF198">
    <property type="entry name" value="HISTIDINE ACID PHOSPHATASE"/>
    <property type="match status" value="1"/>
</dbReference>
<dbReference type="Proteomes" id="UP000267096">
    <property type="component" value="Unassembled WGS sequence"/>
</dbReference>
<dbReference type="WBParaSite" id="ASIM_0000103501-mRNA-1">
    <property type="protein sequence ID" value="ASIM_0000103501-mRNA-1"/>
    <property type="gene ID" value="ASIM_0000103501"/>
</dbReference>
<dbReference type="InterPro" id="IPR033379">
    <property type="entry name" value="Acid_Pase_AS"/>
</dbReference>
<dbReference type="InterPro" id="IPR000560">
    <property type="entry name" value="His_Pase_clade-2"/>
</dbReference>
<dbReference type="PANTHER" id="PTHR11567">
    <property type="entry name" value="ACID PHOSPHATASE-RELATED"/>
    <property type="match status" value="1"/>
</dbReference>
<accession>A0A0M3J0J7</accession>
<dbReference type="OrthoDB" id="258392at2759"/>
<comment type="similarity">
    <text evidence="2">Belongs to the histidine acid phosphatase family.</text>
</comment>